<evidence type="ECO:0000313" key="2">
    <source>
        <dbReference type="Proteomes" id="UP000235145"/>
    </source>
</evidence>
<proteinExistence type="predicted"/>
<keyword evidence="2" id="KW-1185">Reference proteome</keyword>
<sequence length="147" mass="16740">MSSEKGILELRSGIGTYNGDTTQEPYGIGSLSPNKIFFELHCYDRAFFKGASWDPNGRMILIAFSESLTLGSVHFATKPPSLDAHLLPADLPELKSLTNMHNLCRLYFGEHNIEGMLKELLYLFRLGLEQWLQEMSLEEEEETRLQL</sequence>
<reference evidence="1 2" key="1">
    <citation type="journal article" date="2017" name="Nat. Commun.">
        <title>Genome assembly with in vitro proximity ligation data and whole-genome triplication in lettuce.</title>
        <authorList>
            <person name="Reyes-Chin-Wo S."/>
            <person name="Wang Z."/>
            <person name="Yang X."/>
            <person name="Kozik A."/>
            <person name="Arikit S."/>
            <person name="Song C."/>
            <person name="Xia L."/>
            <person name="Froenicke L."/>
            <person name="Lavelle D.O."/>
            <person name="Truco M.J."/>
            <person name="Xia R."/>
            <person name="Zhu S."/>
            <person name="Xu C."/>
            <person name="Xu H."/>
            <person name="Xu X."/>
            <person name="Cox K."/>
            <person name="Korf I."/>
            <person name="Meyers B.C."/>
            <person name="Michelmore R.W."/>
        </authorList>
    </citation>
    <scope>NUCLEOTIDE SEQUENCE [LARGE SCALE GENOMIC DNA]</scope>
    <source>
        <strain evidence="2">cv. Salinas</strain>
        <tissue evidence="1">Seedlings</tissue>
    </source>
</reference>
<dbReference type="Proteomes" id="UP000235145">
    <property type="component" value="Unassembled WGS sequence"/>
</dbReference>
<protein>
    <submittedName>
        <fullName evidence="1">Uncharacterized protein</fullName>
    </submittedName>
</protein>
<dbReference type="EMBL" id="NBSK02000004">
    <property type="protein sequence ID" value="KAJ0208744.1"/>
    <property type="molecule type" value="Genomic_DNA"/>
</dbReference>
<dbReference type="AlphaFoldDB" id="A0A9R1XG05"/>
<accession>A0A9R1XG05</accession>
<gene>
    <name evidence="1" type="ORF">LSAT_V11C400194110</name>
</gene>
<comment type="caution">
    <text evidence="1">The sequence shown here is derived from an EMBL/GenBank/DDBJ whole genome shotgun (WGS) entry which is preliminary data.</text>
</comment>
<name>A0A9R1XG05_LACSA</name>
<evidence type="ECO:0000313" key="1">
    <source>
        <dbReference type="EMBL" id="KAJ0208744.1"/>
    </source>
</evidence>
<organism evidence="1 2">
    <name type="scientific">Lactuca sativa</name>
    <name type="common">Garden lettuce</name>
    <dbReference type="NCBI Taxonomy" id="4236"/>
    <lineage>
        <taxon>Eukaryota</taxon>
        <taxon>Viridiplantae</taxon>
        <taxon>Streptophyta</taxon>
        <taxon>Embryophyta</taxon>
        <taxon>Tracheophyta</taxon>
        <taxon>Spermatophyta</taxon>
        <taxon>Magnoliopsida</taxon>
        <taxon>eudicotyledons</taxon>
        <taxon>Gunneridae</taxon>
        <taxon>Pentapetalae</taxon>
        <taxon>asterids</taxon>
        <taxon>campanulids</taxon>
        <taxon>Asterales</taxon>
        <taxon>Asteraceae</taxon>
        <taxon>Cichorioideae</taxon>
        <taxon>Cichorieae</taxon>
        <taxon>Lactucinae</taxon>
        <taxon>Lactuca</taxon>
    </lineage>
</organism>